<evidence type="ECO:0000256" key="1">
    <source>
        <dbReference type="SAM" id="MobiDB-lite"/>
    </source>
</evidence>
<feature type="domain" description="Beta-lactamase-related" evidence="3">
    <location>
        <begin position="54"/>
        <end position="373"/>
    </location>
</feature>
<dbReference type="Gene3D" id="3.40.710.10">
    <property type="entry name" value="DD-peptidase/beta-lactamase superfamily"/>
    <property type="match status" value="1"/>
</dbReference>
<keyword evidence="5" id="KW-1185">Reference proteome</keyword>
<keyword evidence="2" id="KW-0732">Signal</keyword>
<feature type="compositionally biased region" description="Acidic residues" evidence="1">
    <location>
        <begin position="431"/>
        <end position="442"/>
    </location>
</feature>
<dbReference type="Proteomes" id="UP001199642">
    <property type="component" value="Chromosome"/>
</dbReference>
<evidence type="ECO:0000259" key="3">
    <source>
        <dbReference type="Pfam" id="PF00144"/>
    </source>
</evidence>
<evidence type="ECO:0000256" key="2">
    <source>
        <dbReference type="SAM" id="SignalP"/>
    </source>
</evidence>
<organism evidence="4 5">
    <name type="scientific">Microbacterium resistens</name>
    <dbReference type="NCBI Taxonomy" id="156977"/>
    <lineage>
        <taxon>Bacteria</taxon>
        <taxon>Bacillati</taxon>
        <taxon>Actinomycetota</taxon>
        <taxon>Actinomycetes</taxon>
        <taxon>Micrococcales</taxon>
        <taxon>Microbacteriaceae</taxon>
        <taxon>Microbacterium</taxon>
    </lineage>
</organism>
<dbReference type="PANTHER" id="PTHR46825">
    <property type="entry name" value="D-ALANYL-D-ALANINE-CARBOXYPEPTIDASE/ENDOPEPTIDASE AMPH"/>
    <property type="match status" value="1"/>
</dbReference>
<reference evidence="4 5" key="1">
    <citation type="submission" date="2023-01" db="EMBL/GenBank/DDBJ databases">
        <title>Characterization of estradiol degrading bacteria Microbacterium sp. MZT7 and reveal degrading genes through genome analysis.</title>
        <authorList>
            <person name="Hao P."/>
            <person name="Gao Y."/>
        </authorList>
    </citation>
    <scope>NUCLEOTIDE SEQUENCE [LARGE SCALE GENOMIC DNA]</scope>
    <source>
        <strain evidence="4 5">MZT7</strain>
    </source>
</reference>
<feature type="signal peptide" evidence="2">
    <location>
        <begin position="1"/>
        <end position="27"/>
    </location>
</feature>
<protein>
    <submittedName>
        <fullName evidence="4">Beta-lactamase family protein</fullName>
    </submittedName>
</protein>
<proteinExistence type="predicted"/>
<dbReference type="EMBL" id="CP082781">
    <property type="protein sequence ID" value="UGS25792.1"/>
    <property type="molecule type" value="Genomic_DNA"/>
</dbReference>
<sequence>MHGRTMRRTRIAAAGAVIVALALTGCAPESSPAYTPAPQVEGALPEDLQTQLHDAVAHAMAASGSTGAVVGVWAPWSGSWVTGIGTAGPGDETPASTDMAFRIGDVTRLMTCDVLYALADRGTVALEDSVTTWVAGVPDLADVTLLDLCNGTSGLGLSSSIAESNWLSNPTRMWNPKELASYGMEQQRTAPGGGFRDSDAAYLLLGQALERASGQSAASLIRTYVTGPLGLNSTSLPSARPAAPSDGPVLAGTYAPRTPEGGYDCAAPVDVTVSSASIGFTDSGVVSTIEDLGRYAQAEAKQALRTKDEPARFGAPLPAYDGAPSWFQATGGGYLVGTMVGQQGWAPGYLTAAYSDPASGFTVAVVLNGSSGGGALISALAFELAAIGSKAPAAKGAAAPEFGLPFTAEQYHEVIGSQAICPVDQPAAEEPAGEDEGEGDDD</sequence>
<dbReference type="PROSITE" id="PS51257">
    <property type="entry name" value="PROKAR_LIPOPROTEIN"/>
    <property type="match status" value="1"/>
</dbReference>
<dbReference type="SUPFAM" id="SSF56601">
    <property type="entry name" value="beta-lactamase/transpeptidase-like"/>
    <property type="match status" value="1"/>
</dbReference>
<accession>A0ABY3RTK0</accession>
<dbReference type="InterPro" id="IPR001466">
    <property type="entry name" value="Beta-lactam-related"/>
</dbReference>
<evidence type="ECO:0000313" key="5">
    <source>
        <dbReference type="Proteomes" id="UP001199642"/>
    </source>
</evidence>
<dbReference type="PANTHER" id="PTHR46825:SF7">
    <property type="entry name" value="D-ALANYL-D-ALANINE CARBOXYPEPTIDASE"/>
    <property type="match status" value="1"/>
</dbReference>
<dbReference type="Pfam" id="PF00144">
    <property type="entry name" value="Beta-lactamase"/>
    <property type="match status" value="1"/>
</dbReference>
<feature type="region of interest" description="Disordered" evidence="1">
    <location>
        <begin position="420"/>
        <end position="442"/>
    </location>
</feature>
<feature type="chain" id="PRO_5046800014" evidence="2">
    <location>
        <begin position="28"/>
        <end position="442"/>
    </location>
</feature>
<evidence type="ECO:0000313" key="4">
    <source>
        <dbReference type="EMBL" id="UGS25792.1"/>
    </source>
</evidence>
<dbReference type="InterPro" id="IPR012338">
    <property type="entry name" value="Beta-lactam/transpept-like"/>
</dbReference>
<dbReference type="InterPro" id="IPR050491">
    <property type="entry name" value="AmpC-like"/>
</dbReference>
<name>A0ABY3RTK0_9MICO</name>
<gene>
    <name evidence="4" type="ORF">K8F61_14180</name>
</gene>